<protein>
    <submittedName>
        <fullName evidence="1">Uncharacterized protein</fullName>
    </submittedName>
</protein>
<reference evidence="1" key="1">
    <citation type="journal article" date="2023" name="Mol. Biol. Evol.">
        <title>Third-Generation Sequencing Reveals the Adaptive Role of the Epigenome in Three Deep-Sea Polychaetes.</title>
        <authorList>
            <person name="Perez M."/>
            <person name="Aroh O."/>
            <person name="Sun Y."/>
            <person name="Lan Y."/>
            <person name="Juniper S.K."/>
            <person name="Young C.R."/>
            <person name="Angers B."/>
            <person name="Qian P.Y."/>
        </authorList>
    </citation>
    <scope>NUCLEOTIDE SEQUENCE</scope>
    <source>
        <strain evidence="1">R07B-5</strain>
    </source>
</reference>
<organism evidence="1 2">
    <name type="scientific">Ridgeia piscesae</name>
    <name type="common">Tubeworm</name>
    <dbReference type="NCBI Taxonomy" id="27915"/>
    <lineage>
        <taxon>Eukaryota</taxon>
        <taxon>Metazoa</taxon>
        <taxon>Spiralia</taxon>
        <taxon>Lophotrochozoa</taxon>
        <taxon>Annelida</taxon>
        <taxon>Polychaeta</taxon>
        <taxon>Sedentaria</taxon>
        <taxon>Canalipalpata</taxon>
        <taxon>Sabellida</taxon>
        <taxon>Siboglinidae</taxon>
        <taxon>Ridgeia</taxon>
    </lineage>
</organism>
<dbReference type="Proteomes" id="UP001209878">
    <property type="component" value="Unassembled WGS sequence"/>
</dbReference>
<proteinExistence type="predicted"/>
<comment type="caution">
    <text evidence="1">The sequence shown here is derived from an EMBL/GenBank/DDBJ whole genome shotgun (WGS) entry which is preliminary data.</text>
</comment>
<evidence type="ECO:0000313" key="1">
    <source>
        <dbReference type="EMBL" id="KAK2185119.1"/>
    </source>
</evidence>
<gene>
    <name evidence="1" type="ORF">NP493_246g03039</name>
</gene>
<accession>A0AAD9UD94</accession>
<keyword evidence="2" id="KW-1185">Reference proteome</keyword>
<evidence type="ECO:0000313" key="2">
    <source>
        <dbReference type="Proteomes" id="UP001209878"/>
    </source>
</evidence>
<name>A0AAD9UD94_RIDPI</name>
<sequence>MSFVQIVLLISSTTEIYNNWIKALPCVRPTFI</sequence>
<dbReference type="EMBL" id="JAODUO010000245">
    <property type="protein sequence ID" value="KAK2185119.1"/>
    <property type="molecule type" value="Genomic_DNA"/>
</dbReference>
<dbReference type="AlphaFoldDB" id="A0AAD9UD94"/>